<gene>
    <name evidence="1" type="ORF">S03H2_71670</name>
</gene>
<proteinExistence type="predicted"/>
<dbReference type="AlphaFoldDB" id="X1JEK1"/>
<sequence>MAVNIPKFPQPLHHVTKAGIGCHAKIFDYLNLSGLYGLHGRNSSNAEGM</sequence>
<evidence type="ECO:0000313" key="1">
    <source>
        <dbReference type="EMBL" id="GAH93126.1"/>
    </source>
</evidence>
<feature type="non-terminal residue" evidence="1">
    <location>
        <position position="49"/>
    </location>
</feature>
<reference evidence="1" key="1">
    <citation type="journal article" date="2014" name="Front. Microbiol.">
        <title>High frequency of phylogenetically diverse reductive dehalogenase-homologous genes in deep subseafloor sedimentary metagenomes.</title>
        <authorList>
            <person name="Kawai M."/>
            <person name="Futagami T."/>
            <person name="Toyoda A."/>
            <person name="Takaki Y."/>
            <person name="Nishi S."/>
            <person name="Hori S."/>
            <person name="Arai W."/>
            <person name="Tsubouchi T."/>
            <person name="Morono Y."/>
            <person name="Uchiyama I."/>
            <person name="Ito T."/>
            <person name="Fujiyama A."/>
            <person name="Inagaki F."/>
            <person name="Takami H."/>
        </authorList>
    </citation>
    <scope>NUCLEOTIDE SEQUENCE</scope>
    <source>
        <strain evidence="1">Expedition CK06-06</strain>
    </source>
</reference>
<accession>X1JEK1</accession>
<name>X1JEK1_9ZZZZ</name>
<organism evidence="1">
    <name type="scientific">marine sediment metagenome</name>
    <dbReference type="NCBI Taxonomy" id="412755"/>
    <lineage>
        <taxon>unclassified sequences</taxon>
        <taxon>metagenomes</taxon>
        <taxon>ecological metagenomes</taxon>
    </lineage>
</organism>
<protein>
    <submittedName>
        <fullName evidence="1">Uncharacterized protein</fullName>
    </submittedName>
</protein>
<dbReference type="EMBL" id="BARU01048076">
    <property type="protein sequence ID" value="GAH93126.1"/>
    <property type="molecule type" value="Genomic_DNA"/>
</dbReference>
<comment type="caution">
    <text evidence="1">The sequence shown here is derived from an EMBL/GenBank/DDBJ whole genome shotgun (WGS) entry which is preliminary data.</text>
</comment>